<proteinExistence type="predicted"/>
<dbReference type="Pfam" id="PF00561">
    <property type="entry name" value="Abhydrolase_1"/>
    <property type="match status" value="1"/>
</dbReference>
<dbReference type="PRINTS" id="PR00412">
    <property type="entry name" value="EPOXHYDRLASE"/>
</dbReference>
<dbReference type="OrthoDB" id="9812774at2"/>
<comment type="caution">
    <text evidence="3">The sequence shown here is derived from an EMBL/GenBank/DDBJ whole genome shotgun (WGS) entry which is preliminary data.</text>
</comment>
<dbReference type="PANTHER" id="PTHR43329">
    <property type="entry name" value="EPOXIDE HYDROLASE"/>
    <property type="match status" value="1"/>
</dbReference>
<dbReference type="Gene3D" id="3.40.50.1820">
    <property type="entry name" value="alpha/beta hydrolase"/>
    <property type="match status" value="1"/>
</dbReference>
<dbReference type="AlphaFoldDB" id="A0A323UAY8"/>
<dbReference type="RefSeq" id="WP_110788071.1">
    <property type="nucleotide sequence ID" value="NZ_QKQS01000026.1"/>
</dbReference>
<evidence type="ECO:0000313" key="3">
    <source>
        <dbReference type="EMBL" id="PZA09964.1"/>
    </source>
</evidence>
<name>A0A323UAY8_RHOPL</name>
<evidence type="ECO:0000259" key="2">
    <source>
        <dbReference type="Pfam" id="PF00561"/>
    </source>
</evidence>
<sequence length="302" mass="33829">MPDLADLFPGFGSEWINTSSGRIFARTGGDGPPLLLLHGFSETHVMWHRVAPKLAERFKLIIADLPGYGWSDMPRSDETHTPYTKRAMAKQLIEAMEQLGHVHFALAGHDRGGRVSYRMALDSPGRLSKLAVLDILPTYEYWQRMDRRYALKIYHWSFLAQPAPLPETLIAAAPDFFLKNKLASWAKQHDLSCFDPRALEHYLAPFRDPMRLHAMCEDYRAGAFADFEHDKADVEAGNKIPVPMLALWGDAGIAQSAATPLDTWKNWAKDVQGGPVDSGHFLTEEAPDQTAEALLKFFTAAP</sequence>
<evidence type="ECO:0000313" key="4">
    <source>
        <dbReference type="Proteomes" id="UP000248134"/>
    </source>
</evidence>
<dbReference type="PRINTS" id="PR00111">
    <property type="entry name" value="ABHYDROLASE"/>
</dbReference>
<feature type="domain" description="AB hydrolase-1" evidence="2">
    <location>
        <begin position="32"/>
        <end position="286"/>
    </location>
</feature>
<organism evidence="3 4">
    <name type="scientific">Rhodopseudomonas palustris</name>
    <dbReference type="NCBI Taxonomy" id="1076"/>
    <lineage>
        <taxon>Bacteria</taxon>
        <taxon>Pseudomonadati</taxon>
        <taxon>Pseudomonadota</taxon>
        <taxon>Alphaproteobacteria</taxon>
        <taxon>Hyphomicrobiales</taxon>
        <taxon>Nitrobacteraceae</taxon>
        <taxon>Rhodopseudomonas</taxon>
    </lineage>
</organism>
<dbReference type="GO" id="GO:0016787">
    <property type="term" value="F:hydrolase activity"/>
    <property type="evidence" value="ECO:0007669"/>
    <property type="project" value="UniProtKB-KW"/>
</dbReference>
<reference evidence="3 4" key="1">
    <citation type="submission" date="2018-06" db="EMBL/GenBank/DDBJ databases">
        <title>Draft Whole-Genome Sequence of the purple photosynthetic bacterium Rhodospeudomonas palustris XCP.</title>
        <authorList>
            <person name="Rayyan A."/>
            <person name="Meyer T.E."/>
            <person name="Kyndt J.A."/>
        </authorList>
    </citation>
    <scope>NUCLEOTIDE SEQUENCE [LARGE SCALE GENOMIC DNA]</scope>
    <source>
        <strain evidence="3 4">XCP</strain>
    </source>
</reference>
<dbReference type="InterPro" id="IPR029058">
    <property type="entry name" value="AB_hydrolase_fold"/>
</dbReference>
<gene>
    <name evidence="3" type="ORF">DNX69_21760</name>
</gene>
<accession>A0A323UAY8</accession>
<dbReference type="InterPro" id="IPR000639">
    <property type="entry name" value="Epox_hydrolase-like"/>
</dbReference>
<dbReference type="SUPFAM" id="SSF53474">
    <property type="entry name" value="alpha/beta-Hydrolases"/>
    <property type="match status" value="1"/>
</dbReference>
<dbReference type="Proteomes" id="UP000248134">
    <property type="component" value="Unassembled WGS sequence"/>
</dbReference>
<keyword evidence="1 3" id="KW-0378">Hydrolase</keyword>
<protein>
    <submittedName>
        <fullName evidence="3">Alpha/beta hydrolase</fullName>
    </submittedName>
</protein>
<evidence type="ECO:0000256" key="1">
    <source>
        <dbReference type="ARBA" id="ARBA00022801"/>
    </source>
</evidence>
<dbReference type="EMBL" id="QKQS01000026">
    <property type="protein sequence ID" value="PZA09964.1"/>
    <property type="molecule type" value="Genomic_DNA"/>
</dbReference>
<dbReference type="InterPro" id="IPR000073">
    <property type="entry name" value="AB_hydrolase_1"/>
</dbReference>